<evidence type="ECO:0000256" key="4">
    <source>
        <dbReference type="ARBA" id="ARBA00022777"/>
    </source>
</evidence>
<reference evidence="7" key="1">
    <citation type="submission" date="2020-10" db="EMBL/GenBank/DDBJ databases">
        <authorList>
            <person name="Gilroy R."/>
        </authorList>
    </citation>
    <scope>NUCLEOTIDE SEQUENCE</scope>
    <source>
        <strain evidence="7">CHK195-11698</strain>
    </source>
</reference>
<reference evidence="7" key="2">
    <citation type="journal article" date="2021" name="PeerJ">
        <title>Extensive microbial diversity within the chicken gut microbiome revealed by metagenomics and culture.</title>
        <authorList>
            <person name="Gilroy R."/>
            <person name="Ravi A."/>
            <person name="Getino M."/>
            <person name="Pursley I."/>
            <person name="Horton D.L."/>
            <person name="Alikhan N.F."/>
            <person name="Baker D."/>
            <person name="Gharbi K."/>
            <person name="Hall N."/>
            <person name="Watson M."/>
            <person name="Adriaenssens E.M."/>
            <person name="Foster-Nyarko E."/>
            <person name="Jarju S."/>
            <person name="Secka A."/>
            <person name="Antonio M."/>
            <person name="Oren A."/>
            <person name="Chaudhuri R.R."/>
            <person name="La Ragione R."/>
            <person name="Hildebrand F."/>
            <person name="Pallen M.J."/>
        </authorList>
    </citation>
    <scope>NUCLEOTIDE SEQUENCE</scope>
    <source>
        <strain evidence="7">CHK195-11698</strain>
    </source>
</reference>
<evidence type="ECO:0000256" key="5">
    <source>
        <dbReference type="RuleBase" id="RU003825"/>
    </source>
</evidence>
<sequence>MIVIGISGGSASGKTSIAVELMEAFPNHRITLLRQDDYYKDLSHLSFEERTKVNFDHPNAFDLDLLVENVRDLKAGKAITKPLYDFKEHNRKKEWENVSPSEVLIIEGLFVLYHPALREACDLCVYIDAMSDIRLIRRLQRDVLERGRSMDSIISQYLATVKPMHDAFVEPSKAYAHIIVPIGVENRVGVDVLITKIRSILQ</sequence>
<evidence type="ECO:0000256" key="2">
    <source>
        <dbReference type="ARBA" id="ARBA00022679"/>
    </source>
</evidence>
<dbReference type="GO" id="GO:0005737">
    <property type="term" value="C:cytoplasm"/>
    <property type="evidence" value="ECO:0007669"/>
    <property type="project" value="UniProtKB-SubCell"/>
</dbReference>
<evidence type="ECO:0000313" key="8">
    <source>
        <dbReference type="Proteomes" id="UP000824175"/>
    </source>
</evidence>
<dbReference type="EMBL" id="DVMJ01000008">
    <property type="protein sequence ID" value="HIU12713.1"/>
    <property type="molecule type" value="Genomic_DNA"/>
</dbReference>
<comment type="pathway">
    <text evidence="1 5">Pyrimidine metabolism; UMP biosynthesis via salvage pathway; UMP from uridine: step 1/1.</text>
</comment>
<dbReference type="PRINTS" id="PR00988">
    <property type="entry name" value="URIDINKINASE"/>
</dbReference>
<keyword evidence="3 5" id="KW-0547">Nucleotide-binding</keyword>
<dbReference type="EC" id="2.7.1.48" evidence="5"/>
<evidence type="ECO:0000256" key="3">
    <source>
        <dbReference type="ARBA" id="ARBA00022741"/>
    </source>
</evidence>
<feature type="domain" description="Phosphoribulokinase/uridine kinase" evidence="6">
    <location>
        <begin position="3"/>
        <end position="187"/>
    </location>
</feature>
<dbReference type="InterPro" id="IPR027417">
    <property type="entry name" value="P-loop_NTPase"/>
</dbReference>
<dbReference type="InterPro" id="IPR006083">
    <property type="entry name" value="PRK/URK"/>
</dbReference>
<comment type="catalytic activity">
    <reaction evidence="5">
        <text>uridine + ATP = UMP + ADP + H(+)</text>
        <dbReference type="Rhea" id="RHEA:16825"/>
        <dbReference type="ChEBI" id="CHEBI:15378"/>
        <dbReference type="ChEBI" id="CHEBI:16704"/>
        <dbReference type="ChEBI" id="CHEBI:30616"/>
        <dbReference type="ChEBI" id="CHEBI:57865"/>
        <dbReference type="ChEBI" id="CHEBI:456216"/>
        <dbReference type="EC" id="2.7.1.48"/>
    </reaction>
</comment>
<gene>
    <name evidence="7" type="primary">udk</name>
    <name evidence="7" type="ORF">IAD15_01405</name>
</gene>
<keyword evidence="5" id="KW-0067">ATP-binding</keyword>
<dbReference type="NCBIfam" id="TIGR00235">
    <property type="entry name" value="udk"/>
    <property type="match status" value="1"/>
</dbReference>
<dbReference type="CDD" id="cd02023">
    <property type="entry name" value="UMPK"/>
    <property type="match status" value="1"/>
</dbReference>
<accession>A0A9D1HLF4</accession>
<protein>
    <recommendedName>
        <fullName evidence="5">Uridine kinase</fullName>
        <ecNumber evidence="5">2.7.1.48</ecNumber>
    </recommendedName>
</protein>
<comment type="similarity">
    <text evidence="5">Belongs to the uridine kinase family.</text>
</comment>
<evidence type="ECO:0000259" key="6">
    <source>
        <dbReference type="Pfam" id="PF00485"/>
    </source>
</evidence>
<dbReference type="Proteomes" id="UP000824175">
    <property type="component" value="Unassembled WGS sequence"/>
</dbReference>
<keyword evidence="4 5" id="KW-0418">Kinase</keyword>
<dbReference type="SUPFAM" id="SSF52540">
    <property type="entry name" value="P-loop containing nucleoside triphosphate hydrolases"/>
    <property type="match status" value="1"/>
</dbReference>
<dbReference type="GO" id="GO:0005524">
    <property type="term" value="F:ATP binding"/>
    <property type="evidence" value="ECO:0007669"/>
    <property type="project" value="UniProtKB-KW"/>
</dbReference>
<dbReference type="GO" id="GO:0004849">
    <property type="term" value="F:uridine kinase activity"/>
    <property type="evidence" value="ECO:0007669"/>
    <property type="project" value="UniProtKB-EC"/>
</dbReference>
<dbReference type="InterPro" id="IPR000764">
    <property type="entry name" value="Uridine_kinase-like"/>
</dbReference>
<dbReference type="Pfam" id="PF00485">
    <property type="entry name" value="PRK"/>
    <property type="match status" value="1"/>
</dbReference>
<comment type="caution">
    <text evidence="7">The sequence shown here is derived from an EMBL/GenBank/DDBJ whole genome shotgun (WGS) entry which is preliminary data.</text>
</comment>
<proteinExistence type="inferred from homology"/>
<comment type="subcellular location">
    <subcellularLocation>
        <location evidence="5">Cytoplasm</location>
    </subcellularLocation>
</comment>
<evidence type="ECO:0000256" key="1">
    <source>
        <dbReference type="ARBA" id="ARBA00004690"/>
    </source>
</evidence>
<dbReference type="Gene3D" id="3.40.50.300">
    <property type="entry name" value="P-loop containing nucleotide triphosphate hydrolases"/>
    <property type="match status" value="1"/>
</dbReference>
<comment type="catalytic activity">
    <reaction evidence="5">
        <text>cytidine + ATP = CMP + ADP + H(+)</text>
        <dbReference type="Rhea" id="RHEA:24674"/>
        <dbReference type="ChEBI" id="CHEBI:15378"/>
        <dbReference type="ChEBI" id="CHEBI:17562"/>
        <dbReference type="ChEBI" id="CHEBI:30616"/>
        <dbReference type="ChEBI" id="CHEBI:60377"/>
        <dbReference type="ChEBI" id="CHEBI:456216"/>
        <dbReference type="EC" id="2.7.1.48"/>
    </reaction>
</comment>
<dbReference type="NCBIfam" id="NF004018">
    <property type="entry name" value="PRK05480.1"/>
    <property type="match status" value="1"/>
</dbReference>
<dbReference type="AlphaFoldDB" id="A0A9D1HLF4"/>
<evidence type="ECO:0000313" key="7">
    <source>
        <dbReference type="EMBL" id="HIU12713.1"/>
    </source>
</evidence>
<comment type="pathway">
    <text evidence="5">Pyrimidine metabolism; CTP biosynthesis via salvage pathway; CTP from cytidine: step 1/3.</text>
</comment>
<organism evidence="7 8">
    <name type="scientific">Candidatus Fimiplasma intestinipullorum</name>
    <dbReference type="NCBI Taxonomy" id="2840825"/>
    <lineage>
        <taxon>Bacteria</taxon>
        <taxon>Bacillati</taxon>
        <taxon>Bacillota</taxon>
        <taxon>Clostridia</taxon>
        <taxon>Eubacteriales</taxon>
        <taxon>Candidatus Fimiplasma</taxon>
    </lineage>
</organism>
<name>A0A9D1HLF4_9FIRM</name>
<keyword evidence="5" id="KW-0963">Cytoplasm</keyword>
<dbReference type="PANTHER" id="PTHR10285">
    <property type="entry name" value="URIDINE KINASE"/>
    <property type="match status" value="1"/>
</dbReference>
<keyword evidence="2 5" id="KW-0808">Transferase</keyword>